<protein>
    <submittedName>
        <fullName evidence="1">Uncharacterized protein</fullName>
    </submittedName>
</protein>
<name>A0ACC1SC10_9HYPO</name>
<organism evidence="1 2">
    <name type="scientific">Fusarium decemcellulare</name>
    <dbReference type="NCBI Taxonomy" id="57161"/>
    <lineage>
        <taxon>Eukaryota</taxon>
        <taxon>Fungi</taxon>
        <taxon>Dikarya</taxon>
        <taxon>Ascomycota</taxon>
        <taxon>Pezizomycotina</taxon>
        <taxon>Sordariomycetes</taxon>
        <taxon>Hypocreomycetidae</taxon>
        <taxon>Hypocreales</taxon>
        <taxon>Nectriaceae</taxon>
        <taxon>Fusarium</taxon>
        <taxon>Fusarium decemcellulare species complex</taxon>
    </lineage>
</organism>
<dbReference type="Proteomes" id="UP001148629">
    <property type="component" value="Unassembled WGS sequence"/>
</dbReference>
<comment type="caution">
    <text evidence="1">The sequence shown here is derived from an EMBL/GenBank/DDBJ whole genome shotgun (WGS) entry which is preliminary data.</text>
</comment>
<proteinExistence type="predicted"/>
<evidence type="ECO:0000313" key="2">
    <source>
        <dbReference type="Proteomes" id="UP001148629"/>
    </source>
</evidence>
<gene>
    <name evidence="1" type="ORF">NM208_g6705</name>
</gene>
<accession>A0ACC1SC10</accession>
<dbReference type="EMBL" id="JANRMS010000640">
    <property type="protein sequence ID" value="KAJ3536458.1"/>
    <property type="molecule type" value="Genomic_DNA"/>
</dbReference>
<reference evidence="1" key="1">
    <citation type="submission" date="2022-08" db="EMBL/GenBank/DDBJ databases">
        <title>Genome Sequence of Fusarium decemcellulare.</title>
        <authorList>
            <person name="Buettner E."/>
        </authorList>
    </citation>
    <scope>NUCLEOTIDE SEQUENCE</scope>
    <source>
        <strain evidence="1">Babe19</strain>
    </source>
</reference>
<evidence type="ECO:0000313" key="1">
    <source>
        <dbReference type="EMBL" id="KAJ3536458.1"/>
    </source>
</evidence>
<keyword evidence="2" id="KW-1185">Reference proteome</keyword>
<sequence length="273" mass="30887">MISTMSKEDIVTSFQTFLDYQNAANWDDIQKCIQSSVHLENSLVQRDAFIAQLRLGVERRQKQSELANYVVDVGSQAIAAEVINRENGRDHQGTAEKTLEYREIAFASFADGRLSKFKSLGDSHAQPPESTLRQITPESQTLASLDLKAHYHDYISTINAGTMGLHHEKFLQSTMKHNNRAGEVSDFMNWMSNTRQAIQSLHYDIKDLLVDAQCGQIAACVEITGLPIERWLGMEPNGKSIRFQEHAMYWLDKGRIKSLLTVLDLDSVRNQLA</sequence>